<keyword evidence="2" id="KW-1185">Reference proteome</keyword>
<dbReference type="EMBL" id="BMUT01000001">
    <property type="protein sequence ID" value="GGX62287.1"/>
    <property type="molecule type" value="Genomic_DNA"/>
</dbReference>
<reference evidence="2" key="1">
    <citation type="journal article" date="2019" name="Int. J. Syst. Evol. Microbiol.">
        <title>The Global Catalogue of Microorganisms (GCM) 10K type strain sequencing project: providing services to taxonomists for standard genome sequencing and annotation.</title>
        <authorList>
            <consortium name="The Broad Institute Genomics Platform"/>
            <consortium name="The Broad Institute Genome Sequencing Center for Infectious Disease"/>
            <person name="Wu L."/>
            <person name="Ma J."/>
        </authorList>
    </citation>
    <scope>NUCLEOTIDE SEQUENCE [LARGE SCALE GENOMIC DNA]</scope>
    <source>
        <strain evidence="2">JCM 4586</strain>
    </source>
</reference>
<sequence length="466" mass="52059">MPSYTARMGHWSEGLAEETAKLIGGSPGRHMLIDVLGRVGREIDVLSGRSFQPLRRTTSVIEPNGLPFADIPDAQVGSLEPEAGAWEVPDPVNGEIATVLQVSPLASPAPNAARAADALWIAGQLIAGASQTGRLSADYVLHWLGTSVDHEQRKYLFRRIMDPAVRFCVPILGVSIDGWWIQIARRLIWVTSETEDDGRLVELLLDKAMTDRETPPLAAVEAILIAARMTRQPADWAFTARIWPEQVQRPIDRPWGRLAKAIHGHGIPTVTPDPASTPYEIACQVVLKGYWHGYIKGDEPALVNAVALAYPRQVDRIQRETRAPDRASAAATLLEQLIHPGFDPARGAEATRRYVRRKASIAVMQYRKSEAPDRYPWTQVGISERRYYKLLPLFTQKVNGRYEYDYDDVVARMKTHLNRVDEARAVRAAALEVLRSHGFGDEAARKWLQRHPPMEAVNAWPRGRLP</sequence>
<accession>A0ABQ2Y3N8</accession>
<protein>
    <submittedName>
        <fullName evidence="1">Uncharacterized protein</fullName>
    </submittedName>
</protein>
<evidence type="ECO:0000313" key="2">
    <source>
        <dbReference type="Proteomes" id="UP000659223"/>
    </source>
</evidence>
<organism evidence="1 2">
    <name type="scientific">Streptomyces hiroshimensis</name>
    <dbReference type="NCBI Taxonomy" id="66424"/>
    <lineage>
        <taxon>Bacteria</taxon>
        <taxon>Bacillati</taxon>
        <taxon>Actinomycetota</taxon>
        <taxon>Actinomycetes</taxon>
        <taxon>Kitasatosporales</taxon>
        <taxon>Streptomycetaceae</taxon>
        <taxon>Streptomyces</taxon>
    </lineage>
</organism>
<name>A0ABQ2Y3N8_9ACTN</name>
<proteinExistence type="predicted"/>
<dbReference type="Proteomes" id="UP000659223">
    <property type="component" value="Unassembled WGS sequence"/>
</dbReference>
<gene>
    <name evidence="1" type="ORF">GCM10010324_03770</name>
</gene>
<evidence type="ECO:0000313" key="1">
    <source>
        <dbReference type="EMBL" id="GGX62287.1"/>
    </source>
</evidence>
<comment type="caution">
    <text evidence="1">The sequence shown here is derived from an EMBL/GenBank/DDBJ whole genome shotgun (WGS) entry which is preliminary data.</text>
</comment>